<dbReference type="SUPFAM" id="SSF46785">
    <property type="entry name" value="Winged helix' DNA-binding domain"/>
    <property type="match status" value="1"/>
</dbReference>
<dbReference type="Gene3D" id="1.10.10.10">
    <property type="entry name" value="Winged helix-like DNA-binding domain superfamily/Winged helix DNA-binding domain"/>
    <property type="match status" value="1"/>
</dbReference>
<dbReference type="EMBL" id="CP002101">
    <property type="protein sequence ID" value="AEH61342.1"/>
    <property type="molecule type" value="Genomic_DNA"/>
</dbReference>
<evidence type="ECO:0000313" key="3">
    <source>
        <dbReference type="Proteomes" id="UP000006622"/>
    </source>
</evidence>
<feature type="compositionally biased region" description="Low complexity" evidence="1">
    <location>
        <begin position="98"/>
        <end position="109"/>
    </location>
</feature>
<dbReference type="AlphaFoldDB" id="F7XP50"/>
<evidence type="ECO:0000256" key="1">
    <source>
        <dbReference type="SAM" id="MobiDB-lite"/>
    </source>
</evidence>
<proteinExistence type="predicted"/>
<dbReference type="InterPro" id="IPR036390">
    <property type="entry name" value="WH_DNA-bd_sf"/>
</dbReference>
<reference evidence="2 3" key="1">
    <citation type="submission" date="2010-07" db="EMBL/GenBank/DDBJ databases">
        <title>The complete genome of Methanosalsum zhilinae DSM 4017.</title>
        <authorList>
            <consortium name="US DOE Joint Genome Institute (JGI-PGF)"/>
            <person name="Lucas S."/>
            <person name="Copeland A."/>
            <person name="Lapidus A."/>
            <person name="Glavina del Rio T."/>
            <person name="Dalin E."/>
            <person name="Tice H."/>
            <person name="Bruce D."/>
            <person name="Goodwin L."/>
            <person name="Pitluck S."/>
            <person name="Kyrpides N."/>
            <person name="Mavromatis K."/>
            <person name="Ovchinnikova G."/>
            <person name="Daligault H."/>
            <person name="Detter J.C."/>
            <person name="Han C."/>
            <person name="Tapia R."/>
            <person name="Larimer F."/>
            <person name="Land M."/>
            <person name="Hauser L."/>
            <person name="Markowitz V."/>
            <person name="Cheng J.-F."/>
            <person name="Hugenholtz P."/>
            <person name="Woyke T."/>
            <person name="Wu D."/>
            <person name="Spring S."/>
            <person name="Schueler E."/>
            <person name="Brambilla E."/>
            <person name="Klenk H.-P."/>
            <person name="Eisen J.A."/>
        </authorList>
    </citation>
    <scope>NUCLEOTIDE SEQUENCE [LARGE SCALE GENOMIC DNA]</scope>
    <source>
        <strain evidence="3">DSM 4017 / NBRC 107636 / OCM 62 / WeN5</strain>
    </source>
</reference>
<dbReference type="STRING" id="679901.Mzhil_1503"/>
<sequence>MDLSRGERMKIRLEIMDDDGTKKANVEFYGKHWKECLLKFIESIENTQFPSAGSSSQNLPTQPQQSFFPAYQPYTQNMQPSHEYMIRHNQAYNPPYLQQYSPHHMQSPPQQNPPPVNFQQNYTPYQQPYMFNTPQNQVNQSNVQNIPQNYHHQQQYYQNYNPGQQINSQPPVNNNYQHNVNNQQRMGINNPQQPITKQNQQPEVFHSQVNQASTVQQQTSQGTKTKTSVSLKEKLNDATLTINERLELFLKYEYPRVWFTSQDIQQHYERIYGNIKLSTVSTYLSRMYRKQLLERRGNRNQRQYRYIADEDETQTNNSSEFDAYQQNTGIHLI</sequence>
<feature type="region of interest" description="Disordered" evidence="1">
    <location>
        <begin position="94"/>
        <end position="116"/>
    </location>
</feature>
<name>F7XP50_METZD</name>
<evidence type="ECO:0000313" key="2">
    <source>
        <dbReference type="EMBL" id="AEH61342.1"/>
    </source>
</evidence>
<keyword evidence="3" id="KW-1185">Reference proteome</keyword>
<dbReference type="InterPro" id="IPR036388">
    <property type="entry name" value="WH-like_DNA-bd_sf"/>
</dbReference>
<dbReference type="GeneID" id="43327289"/>
<protein>
    <submittedName>
        <fullName evidence="2">Transcriptional repressor, CopY family</fullName>
    </submittedName>
</protein>
<dbReference type="RefSeq" id="WP_013898779.1">
    <property type="nucleotide sequence ID" value="NC_015676.1"/>
</dbReference>
<gene>
    <name evidence="2" type="ordered locus">Mzhil_1503</name>
</gene>
<dbReference type="KEGG" id="mzh:Mzhil_1503"/>
<accession>F7XP50</accession>
<dbReference type="Proteomes" id="UP000006622">
    <property type="component" value="Chromosome"/>
</dbReference>
<organism evidence="2 3">
    <name type="scientific">Methanosalsum zhilinae (strain DSM 4017 / NBRC 107636 / OCM 62 / WeN5)</name>
    <name type="common">Methanohalophilus zhilinae</name>
    <dbReference type="NCBI Taxonomy" id="679901"/>
    <lineage>
        <taxon>Archaea</taxon>
        <taxon>Methanobacteriati</taxon>
        <taxon>Methanobacteriota</taxon>
        <taxon>Stenosarchaea group</taxon>
        <taxon>Methanomicrobia</taxon>
        <taxon>Methanosarcinales</taxon>
        <taxon>Methanosarcinaceae</taxon>
        <taxon>Methanosalsum</taxon>
    </lineage>
</organism>
<dbReference type="OrthoDB" id="148154at2157"/>
<dbReference type="HOGENOM" id="CLU_932584_0_0_2"/>